<name>A0A0C1NHG0_9CYAN</name>
<feature type="non-terminal residue" evidence="2">
    <location>
        <position position="1"/>
    </location>
</feature>
<proteinExistence type="predicted"/>
<comment type="caution">
    <text evidence="2">The sequence shown here is derived from an EMBL/GenBank/DDBJ whole genome shotgun (WGS) entry which is preliminary data.</text>
</comment>
<dbReference type="EMBL" id="JHEG02000037">
    <property type="protein sequence ID" value="KIE12291.1"/>
    <property type="molecule type" value="Genomic_DNA"/>
</dbReference>
<dbReference type="AlphaFoldDB" id="A0A0C1NHG0"/>
<evidence type="ECO:0000313" key="2">
    <source>
        <dbReference type="EMBL" id="KIE12291.1"/>
    </source>
</evidence>
<gene>
    <name evidence="2" type="ORF">DA73_0212100</name>
</gene>
<evidence type="ECO:0000256" key="1">
    <source>
        <dbReference type="SAM" id="MobiDB-lite"/>
    </source>
</evidence>
<organism evidence="2">
    <name type="scientific">Tolypothrix bouteillei VB521301</name>
    <dbReference type="NCBI Taxonomy" id="1479485"/>
    <lineage>
        <taxon>Bacteria</taxon>
        <taxon>Bacillati</taxon>
        <taxon>Cyanobacteriota</taxon>
        <taxon>Cyanophyceae</taxon>
        <taxon>Nostocales</taxon>
        <taxon>Tolypothrichaceae</taxon>
        <taxon>Tolypothrix</taxon>
    </lineage>
</organism>
<reference evidence="2" key="1">
    <citation type="journal article" date="2015" name="Genome Announc.">
        <title>Draft Genome Sequence of Tolypothrix boutellei Strain VB521301.</title>
        <authorList>
            <person name="Chandrababunaidu M.M."/>
            <person name="Singh D."/>
            <person name="Sen D."/>
            <person name="Bhan S."/>
            <person name="Das S."/>
            <person name="Gupta A."/>
            <person name="Adhikary S.P."/>
            <person name="Tripathy S."/>
        </authorList>
    </citation>
    <scope>NUCLEOTIDE SEQUENCE</scope>
    <source>
        <strain evidence="2">VB521301</strain>
    </source>
</reference>
<accession>A0A0C1NHG0</accession>
<feature type="region of interest" description="Disordered" evidence="1">
    <location>
        <begin position="1"/>
        <end position="43"/>
    </location>
</feature>
<protein>
    <submittedName>
        <fullName evidence="2">Uncharacterized protein</fullName>
    </submittedName>
</protein>
<feature type="compositionally biased region" description="Basic and acidic residues" evidence="1">
    <location>
        <begin position="33"/>
        <end position="42"/>
    </location>
</feature>
<sequence>HGLSARAVAPHGEAVPRRPAAARERQGLALSRRAGDRDDLRGRDRHRRVFRDVARGDGRAVDDQVRL</sequence>